<evidence type="ECO:0000256" key="10">
    <source>
        <dbReference type="ARBA" id="ARBA00023136"/>
    </source>
</evidence>
<feature type="disulfide bond" description="Redox-active" evidence="14">
    <location>
        <begin position="109"/>
        <end position="135"/>
    </location>
</feature>
<keyword evidence="9 14" id="KW-0560">Oxidoreductase</keyword>
<keyword evidence="13 14" id="KW-0676">Redox-active center</keyword>
<evidence type="ECO:0000256" key="15">
    <source>
        <dbReference type="SAM" id="Phobius"/>
    </source>
</evidence>
<feature type="topological domain" description="Cytoplasmic" evidence="14">
    <location>
        <begin position="169"/>
        <end position="174"/>
    </location>
</feature>
<keyword evidence="8 14" id="KW-1133">Transmembrane helix</keyword>
<dbReference type="PANTHER" id="PTHR36570">
    <property type="entry name" value="DISULFIDE BOND FORMATION PROTEIN B"/>
    <property type="match status" value="1"/>
</dbReference>
<evidence type="ECO:0000256" key="14">
    <source>
        <dbReference type="HAMAP-Rule" id="MF_00286"/>
    </source>
</evidence>
<comment type="similarity">
    <text evidence="2 14">Belongs to the DsbB family.</text>
</comment>
<protein>
    <recommendedName>
        <fullName evidence="14">Disulfide bond formation protein B</fullName>
    </recommendedName>
    <alternativeName>
        <fullName evidence="14">Disulfide oxidoreductase</fullName>
    </alternativeName>
</protein>
<keyword evidence="17" id="KW-1185">Reference proteome</keyword>
<proteinExistence type="inferred from homology"/>
<dbReference type="AlphaFoldDB" id="A0A5Q0TEE9"/>
<dbReference type="SUPFAM" id="SSF158442">
    <property type="entry name" value="DsbB-like"/>
    <property type="match status" value="1"/>
</dbReference>
<dbReference type="Proteomes" id="UP000348942">
    <property type="component" value="Chromosome 1"/>
</dbReference>
<feature type="topological domain" description="Cytoplasmic" evidence="14">
    <location>
        <begin position="1"/>
        <end position="18"/>
    </location>
</feature>
<dbReference type="Gene3D" id="1.20.1550.10">
    <property type="entry name" value="DsbB-like"/>
    <property type="match status" value="1"/>
</dbReference>
<dbReference type="InterPro" id="IPR050183">
    <property type="entry name" value="DsbB"/>
</dbReference>
<keyword evidence="4 14" id="KW-1003">Cell membrane</keyword>
<dbReference type="InterPro" id="IPR003752">
    <property type="entry name" value="DiS_bond_form_DsbB/BdbC"/>
</dbReference>
<dbReference type="HAMAP" id="MF_00286">
    <property type="entry name" value="DsbB"/>
    <property type="match status" value="1"/>
</dbReference>
<keyword evidence="3 14" id="KW-0813">Transport</keyword>
<reference evidence="16 17" key="1">
    <citation type="submission" date="2019-10" db="EMBL/GenBank/DDBJ databases">
        <title>Vibrio sp. nov., isolated from Coralline algae surface.</title>
        <authorList>
            <person name="Geng Y."/>
            <person name="Zhang X."/>
        </authorList>
    </citation>
    <scope>NUCLEOTIDE SEQUENCE [LARGE SCALE GENOMIC DNA]</scope>
    <source>
        <strain evidence="16 17">SM1977</strain>
    </source>
</reference>
<comment type="subcellular location">
    <subcellularLocation>
        <location evidence="1">Cell inner membrane</location>
        <topology evidence="1">Multi-pass membrane protein</topology>
    </subcellularLocation>
    <subcellularLocation>
        <location evidence="14">Cell membrane</location>
        <topology evidence="14">Multi-pass membrane protein</topology>
    </subcellularLocation>
</comment>
<name>A0A5Q0TEE9_9VIBR</name>
<dbReference type="Pfam" id="PF02600">
    <property type="entry name" value="DsbB"/>
    <property type="match status" value="1"/>
</dbReference>
<sequence length="174" mass="19942">MFVSFLPSLKQFSLQRRAWLILFLFIIFFESCALFFQHVMMLSPCVMCVYERVAMLGVASAALIGLINPRNAMLRYIGLAGWAYTAFRGFELAREHVGFQLHPSPFSTCDIFPQFPNWAPLNQWAPWMFEPTGDCSKIVWQFLSLSMPQWLVVIFACNLIAVTVIILAQFSKAK</sequence>
<dbReference type="InterPro" id="IPR022920">
    <property type="entry name" value="Disulphide_bond_form_DsbB"/>
</dbReference>
<keyword evidence="10 14" id="KW-0472">Membrane</keyword>
<keyword evidence="5" id="KW-0997">Cell inner membrane</keyword>
<accession>A0A5Q0TEE9</accession>
<evidence type="ECO:0000256" key="11">
    <source>
        <dbReference type="ARBA" id="ARBA00023157"/>
    </source>
</evidence>
<feature type="topological domain" description="Periplasmic" evidence="14">
    <location>
        <begin position="36"/>
        <end position="53"/>
    </location>
</feature>
<evidence type="ECO:0000256" key="12">
    <source>
        <dbReference type="ARBA" id="ARBA00023186"/>
    </source>
</evidence>
<evidence type="ECO:0000256" key="4">
    <source>
        <dbReference type="ARBA" id="ARBA00022475"/>
    </source>
</evidence>
<evidence type="ECO:0000256" key="9">
    <source>
        <dbReference type="ARBA" id="ARBA00023002"/>
    </source>
</evidence>
<dbReference type="NCBIfam" id="NF002485">
    <property type="entry name" value="PRK01749.1"/>
    <property type="match status" value="1"/>
</dbReference>
<comment type="caution">
    <text evidence="14">Lacks conserved residue(s) required for the propagation of feature annotation.</text>
</comment>
<evidence type="ECO:0000313" key="17">
    <source>
        <dbReference type="Proteomes" id="UP000348942"/>
    </source>
</evidence>
<dbReference type="RefSeq" id="WP_153447379.1">
    <property type="nucleotide sequence ID" value="NZ_CP045699.1"/>
</dbReference>
<evidence type="ECO:0000256" key="13">
    <source>
        <dbReference type="ARBA" id="ARBA00023284"/>
    </source>
</evidence>
<feature type="disulfide bond" description="Redox-active" evidence="14">
    <location>
        <begin position="45"/>
        <end position="48"/>
    </location>
</feature>
<evidence type="ECO:0000256" key="2">
    <source>
        <dbReference type="ARBA" id="ARBA00008823"/>
    </source>
</evidence>
<keyword evidence="6 14" id="KW-0812">Transmembrane</keyword>
<feature type="transmembrane region" description="Helical" evidence="15">
    <location>
        <begin position="49"/>
        <end position="67"/>
    </location>
</feature>
<dbReference type="GO" id="GO:0009055">
    <property type="term" value="F:electron transfer activity"/>
    <property type="evidence" value="ECO:0007669"/>
    <property type="project" value="UniProtKB-UniRule"/>
</dbReference>
<feature type="topological domain" description="Periplasmic" evidence="14">
    <location>
        <begin position="95"/>
        <end position="149"/>
    </location>
</feature>
<keyword evidence="12 14" id="KW-0143">Chaperone</keyword>
<evidence type="ECO:0000313" key="16">
    <source>
        <dbReference type="EMBL" id="QGA65230.1"/>
    </source>
</evidence>
<feature type="transmembrane region" description="Helical" evidence="15">
    <location>
        <begin position="150"/>
        <end position="170"/>
    </location>
</feature>
<evidence type="ECO:0000256" key="5">
    <source>
        <dbReference type="ARBA" id="ARBA00022519"/>
    </source>
</evidence>
<keyword evidence="7 14" id="KW-0249">Electron transport</keyword>
<evidence type="ECO:0000256" key="8">
    <source>
        <dbReference type="ARBA" id="ARBA00022989"/>
    </source>
</evidence>
<evidence type="ECO:0000256" key="6">
    <source>
        <dbReference type="ARBA" id="ARBA00022692"/>
    </source>
</evidence>
<dbReference type="InterPro" id="IPR023380">
    <property type="entry name" value="DsbB-like_sf"/>
</dbReference>
<evidence type="ECO:0000256" key="7">
    <source>
        <dbReference type="ARBA" id="ARBA00022982"/>
    </source>
</evidence>
<feature type="transmembrane region" description="Helical" evidence="15">
    <location>
        <begin position="18"/>
        <end position="37"/>
    </location>
</feature>
<comment type="function">
    <text evidence="14">Required for disulfide bond formation in some periplasmic proteins. Acts by oxidizing the DsbA protein.</text>
</comment>
<organism evidence="16 17">
    <name type="scientific">Vibrio algicola</name>
    <dbReference type="NCBI Taxonomy" id="2662262"/>
    <lineage>
        <taxon>Bacteria</taxon>
        <taxon>Pseudomonadati</taxon>
        <taxon>Pseudomonadota</taxon>
        <taxon>Gammaproteobacteria</taxon>
        <taxon>Vibrionales</taxon>
        <taxon>Vibrionaceae</taxon>
        <taxon>Vibrio</taxon>
    </lineage>
</organism>
<dbReference type="GO" id="GO:0005886">
    <property type="term" value="C:plasma membrane"/>
    <property type="evidence" value="ECO:0007669"/>
    <property type="project" value="UniProtKB-SubCell"/>
</dbReference>
<dbReference type="EMBL" id="CP045699">
    <property type="protein sequence ID" value="QGA65230.1"/>
    <property type="molecule type" value="Genomic_DNA"/>
</dbReference>
<evidence type="ECO:0000256" key="3">
    <source>
        <dbReference type="ARBA" id="ARBA00022448"/>
    </source>
</evidence>
<gene>
    <name evidence="14 16" type="primary">dsbB</name>
    <name evidence="16" type="ORF">GFB47_07265</name>
</gene>
<dbReference type="GO" id="GO:0015035">
    <property type="term" value="F:protein-disulfide reductase activity"/>
    <property type="evidence" value="ECO:0007669"/>
    <property type="project" value="UniProtKB-UniRule"/>
</dbReference>
<dbReference type="GO" id="GO:0006457">
    <property type="term" value="P:protein folding"/>
    <property type="evidence" value="ECO:0007669"/>
    <property type="project" value="InterPro"/>
</dbReference>
<keyword evidence="11 14" id="KW-1015">Disulfide bond</keyword>
<dbReference type="PANTHER" id="PTHR36570:SF2">
    <property type="entry name" value="DISULFIDE BOND FORMATION PROTEIN B"/>
    <property type="match status" value="1"/>
</dbReference>
<evidence type="ECO:0000256" key="1">
    <source>
        <dbReference type="ARBA" id="ARBA00004429"/>
    </source>
</evidence>